<dbReference type="AlphaFoldDB" id="A0A7X1KW49"/>
<dbReference type="InterPro" id="IPR006633">
    <property type="entry name" value="Carb-bd_sugar_hydrolysis-dom"/>
</dbReference>
<evidence type="ECO:0000313" key="16">
    <source>
        <dbReference type="Proteomes" id="UP000526003"/>
    </source>
</evidence>
<comment type="pathway">
    <text evidence="3">Glycan biosynthesis; alginate biosynthesis.</text>
</comment>
<evidence type="ECO:0000256" key="10">
    <source>
        <dbReference type="ARBA" id="ARBA00023235"/>
    </source>
</evidence>
<comment type="subcellular location">
    <subcellularLocation>
        <location evidence="2">Periplasm</location>
    </subcellularLocation>
</comment>
<dbReference type="RefSeq" id="WP_185817877.1">
    <property type="nucleotide sequence ID" value="NZ_CP130043.1"/>
</dbReference>
<evidence type="ECO:0000256" key="8">
    <source>
        <dbReference type="ARBA" id="ARBA00022764"/>
    </source>
</evidence>
<keyword evidence="9" id="KW-0016">Alginate biosynthesis</keyword>
<organism evidence="15 16">
    <name type="scientific">Pseudomonas kielensis</name>
    <dbReference type="NCBI Taxonomy" id="2762577"/>
    <lineage>
        <taxon>Bacteria</taxon>
        <taxon>Pseudomonadati</taxon>
        <taxon>Pseudomonadota</taxon>
        <taxon>Gammaproteobacteria</taxon>
        <taxon>Pseudomonadales</taxon>
        <taxon>Pseudomonadaceae</taxon>
        <taxon>Pseudomonas</taxon>
    </lineage>
</organism>
<evidence type="ECO:0000256" key="7">
    <source>
        <dbReference type="ARBA" id="ARBA00022737"/>
    </source>
</evidence>
<dbReference type="SMART" id="SM00710">
    <property type="entry name" value="PbH1"/>
    <property type="match status" value="7"/>
</dbReference>
<protein>
    <recommendedName>
        <fullName evidence="5">mannuronan 5-epimerase</fullName>
        <ecNumber evidence="5">5.1.3.37</ecNumber>
    </recommendedName>
    <alternativeName>
        <fullName evidence="11">Poly(beta-D-mannuronate) C5 epimerase</fullName>
    </alternativeName>
</protein>
<dbReference type="InterPro" id="IPR022441">
    <property type="entry name" value="Para_beta_helix_rpt-2"/>
</dbReference>
<dbReference type="InterPro" id="IPR006626">
    <property type="entry name" value="PbH1"/>
</dbReference>
<keyword evidence="10" id="KW-0413">Isomerase</keyword>
<proteinExistence type="inferred from homology"/>
<comment type="caution">
    <text evidence="15">The sequence shown here is derived from an EMBL/GenBank/DDBJ whole genome shotgun (WGS) entry which is preliminary data.</text>
</comment>
<dbReference type="EC" id="5.1.3.37" evidence="5"/>
<feature type="domain" description="Carbohydrate-binding/sugar hydrolysis" evidence="14">
    <location>
        <begin position="234"/>
        <end position="394"/>
    </location>
</feature>
<dbReference type="UniPathway" id="UPA00286"/>
<feature type="signal peptide" evidence="13">
    <location>
        <begin position="1"/>
        <end position="29"/>
    </location>
</feature>
<dbReference type="GO" id="GO:0042597">
    <property type="term" value="C:periplasmic space"/>
    <property type="evidence" value="ECO:0007669"/>
    <property type="project" value="UniProtKB-SubCell"/>
</dbReference>
<evidence type="ECO:0000256" key="11">
    <source>
        <dbReference type="ARBA" id="ARBA00044319"/>
    </source>
</evidence>
<accession>A0A7X1KW49</accession>
<dbReference type="NCBIfam" id="NF038177">
    <property type="entry name" value="epimerase_AlgG"/>
    <property type="match status" value="1"/>
</dbReference>
<evidence type="ECO:0000256" key="13">
    <source>
        <dbReference type="SAM" id="SignalP"/>
    </source>
</evidence>
<comment type="catalytic activity">
    <reaction evidence="1">
        <text>[(1-&gt;4)-beta-D-mannuronosyl](n) = [alginate](n)</text>
        <dbReference type="Rhea" id="RHEA:45572"/>
        <dbReference type="Rhea" id="RHEA-COMP:11264"/>
        <dbReference type="Rhea" id="RHEA-COMP:11270"/>
        <dbReference type="ChEBI" id="CHEBI:58187"/>
        <dbReference type="ChEBI" id="CHEBI:85311"/>
        <dbReference type="EC" id="5.1.3.37"/>
    </reaction>
</comment>
<dbReference type="GO" id="GO:0016853">
    <property type="term" value="F:isomerase activity"/>
    <property type="evidence" value="ECO:0007669"/>
    <property type="project" value="UniProtKB-KW"/>
</dbReference>
<dbReference type="InterPro" id="IPR053409">
    <property type="entry name" value="Mannuronan_C5-epimerase"/>
</dbReference>
<evidence type="ECO:0000256" key="2">
    <source>
        <dbReference type="ARBA" id="ARBA00004418"/>
    </source>
</evidence>
<dbReference type="Pfam" id="PF13229">
    <property type="entry name" value="Beta_helix"/>
    <property type="match status" value="1"/>
</dbReference>
<evidence type="ECO:0000313" key="15">
    <source>
        <dbReference type="EMBL" id="MBC2688526.1"/>
    </source>
</evidence>
<dbReference type="Proteomes" id="UP000526003">
    <property type="component" value="Unassembled WGS sequence"/>
</dbReference>
<dbReference type="SUPFAM" id="SSF51126">
    <property type="entry name" value="Pectin lyase-like"/>
    <property type="match status" value="1"/>
</dbReference>
<sequence>MYLHTRNRHRWVAGLVLAGSLAWAVVAPAGEHAAPAYQVSSIPAEPLLIDPPKLPDLSPYTAEAANARIVRKPVGNVVLKRMIGPDQLVEFTGGDERLREWVKRQGEMPQAIFIEGGYVTLKDLARSLPKKYFEETEPGIYIARLPIVVSQGATLHVGAETRDFRLSSERGAFLINDGKLFIMYTRLTAWSETENQQDWFKKKGKFRPFLNAWGGTETYIVNSVVSSLGYTASKSYGVSISQYSPAMHPTMQRDHPSGWLIGSMFDDMWYGFYCYEAYDVVLKGNTYRNNLVYGIDPHDRSRRLIIAENTAYGTREKHGIIVSREVNDSWIFNNRSYENTLSGIVVDRSSVNNVLANNEVYRNGSDGITIYESGDNLLWGNRAFNNARHGIRVRNSANVGLYENLAVANGLLGIYGHVKDLVGTPRDLVLDPFDMNLSLTVVGGRLIGNESGAISVVSPQSVKLYGVEMLMPTQPSGIGIFGALAKDQSRIIDLLVRQKQAVLVLPLDKLAQLQVSDKQ</sequence>
<dbReference type="Gene3D" id="2.160.20.10">
    <property type="entry name" value="Single-stranded right-handed beta-helix, Pectin lyase-like"/>
    <property type="match status" value="1"/>
</dbReference>
<evidence type="ECO:0000256" key="1">
    <source>
        <dbReference type="ARBA" id="ARBA00001550"/>
    </source>
</evidence>
<dbReference type="GO" id="GO:0042121">
    <property type="term" value="P:alginic acid biosynthetic process"/>
    <property type="evidence" value="ECO:0007669"/>
    <property type="project" value="UniProtKB-UniPathway"/>
</dbReference>
<keyword evidence="8" id="KW-0574">Periplasm</keyword>
<evidence type="ECO:0000256" key="9">
    <source>
        <dbReference type="ARBA" id="ARBA00022841"/>
    </source>
</evidence>
<feature type="chain" id="PRO_5031365722" description="mannuronan 5-epimerase" evidence="13">
    <location>
        <begin position="30"/>
        <end position="519"/>
    </location>
</feature>
<name>A0A7X1KW49_9PSED</name>
<evidence type="ECO:0000256" key="12">
    <source>
        <dbReference type="ARBA" id="ARBA00045198"/>
    </source>
</evidence>
<reference evidence="15 16" key="1">
    <citation type="submission" date="2020-08" db="EMBL/GenBank/DDBJ databases">
        <title>Pseudomonas sp. nov.</title>
        <authorList>
            <person name="Gieschler S."/>
            <person name="Fiedler G."/>
            <person name="Brinks E."/>
            <person name="Boehnlein C."/>
            <person name="Franz C.M.A.P."/>
            <person name="Kabisch J."/>
        </authorList>
    </citation>
    <scope>NUCLEOTIDE SEQUENCE [LARGE SCALE GENOMIC DNA]</scope>
    <source>
        <strain evidence="15 16">MBT-1</strain>
    </source>
</reference>
<evidence type="ECO:0000259" key="14">
    <source>
        <dbReference type="SMART" id="SM00722"/>
    </source>
</evidence>
<keyword evidence="6 13" id="KW-0732">Signal</keyword>
<keyword evidence="7" id="KW-0677">Repeat</keyword>
<comment type="function">
    <text evidence="12">Catalyzes the epimerization of beta-D-mannuronate to alpha-L-guluronate during the synthesis of the linear polysaccharide alginate. In addition, is part of a periplasmic protein complex that protects alginate from degradation by AlgL by channeling the newly formed alginate polymer through a scaffold that transfers the alginate polymer through the periplasmic space to the outer membrane secretin AlgE.</text>
</comment>
<dbReference type="SMART" id="SM00722">
    <property type="entry name" value="CASH"/>
    <property type="match status" value="1"/>
</dbReference>
<keyword evidence="16" id="KW-1185">Reference proteome</keyword>
<evidence type="ECO:0000256" key="6">
    <source>
        <dbReference type="ARBA" id="ARBA00022729"/>
    </source>
</evidence>
<comment type="similarity">
    <text evidence="4">Belongs to the D-mannuronate C5-epimerase family.</text>
</comment>
<gene>
    <name evidence="15" type="ORF">H7995_01790</name>
</gene>
<dbReference type="InterPro" id="IPR011050">
    <property type="entry name" value="Pectin_lyase_fold/virulence"/>
</dbReference>
<dbReference type="NCBIfam" id="TIGR03804">
    <property type="entry name" value="para_beta_helix"/>
    <property type="match status" value="1"/>
</dbReference>
<dbReference type="EMBL" id="JACMYG010000002">
    <property type="protein sequence ID" value="MBC2688526.1"/>
    <property type="molecule type" value="Genomic_DNA"/>
</dbReference>
<dbReference type="InterPro" id="IPR039448">
    <property type="entry name" value="Beta_helix"/>
</dbReference>
<evidence type="ECO:0000256" key="4">
    <source>
        <dbReference type="ARBA" id="ARBA00010085"/>
    </source>
</evidence>
<evidence type="ECO:0000256" key="5">
    <source>
        <dbReference type="ARBA" id="ARBA00012124"/>
    </source>
</evidence>
<dbReference type="InterPro" id="IPR012334">
    <property type="entry name" value="Pectin_lyas_fold"/>
</dbReference>
<evidence type="ECO:0000256" key="3">
    <source>
        <dbReference type="ARBA" id="ARBA00005182"/>
    </source>
</evidence>